<reference evidence="2" key="1">
    <citation type="journal article" date="2019" name="bioRxiv">
        <title>The Genome of the Zebra Mussel, Dreissena polymorpha: A Resource for Invasive Species Research.</title>
        <authorList>
            <person name="McCartney M.A."/>
            <person name="Auch B."/>
            <person name="Kono T."/>
            <person name="Mallez S."/>
            <person name="Zhang Y."/>
            <person name="Obille A."/>
            <person name="Becker A."/>
            <person name="Abrahante J.E."/>
            <person name="Garbe J."/>
            <person name="Badalamenti J.P."/>
            <person name="Herman A."/>
            <person name="Mangelson H."/>
            <person name="Liachko I."/>
            <person name="Sullivan S."/>
            <person name="Sone E.D."/>
            <person name="Koren S."/>
            <person name="Silverstein K.A.T."/>
            <person name="Beckman K.B."/>
            <person name="Gohl D.M."/>
        </authorList>
    </citation>
    <scope>NUCLEOTIDE SEQUENCE</scope>
    <source>
        <strain evidence="2">Duluth1</strain>
        <tissue evidence="2">Whole animal</tissue>
    </source>
</reference>
<dbReference type="EMBL" id="JAIWYP010000007">
    <property type="protein sequence ID" value="KAH3792031.1"/>
    <property type="molecule type" value="Genomic_DNA"/>
</dbReference>
<evidence type="ECO:0000313" key="3">
    <source>
        <dbReference type="Proteomes" id="UP000828390"/>
    </source>
</evidence>
<evidence type="ECO:0000256" key="1">
    <source>
        <dbReference type="SAM" id="MobiDB-lite"/>
    </source>
</evidence>
<sequence length="138" mass="15530">MRESDLCFYMNITKEENSAFILAHPNQDDAKPDKKQGPSSEQTSKVASVIASVGKFWWKTAICGTHYYMKLEFDVNIVFLCPPLKKRGNIVLYMSVGRSVRPSVPPSVRPPDGFRMISQERLGKGSCNLRSTLIMTGR</sequence>
<comment type="caution">
    <text evidence="2">The sequence shown here is derived from an EMBL/GenBank/DDBJ whole genome shotgun (WGS) entry which is preliminary data.</text>
</comment>
<feature type="compositionally biased region" description="Basic and acidic residues" evidence="1">
    <location>
        <begin position="26"/>
        <end position="36"/>
    </location>
</feature>
<evidence type="ECO:0000313" key="2">
    <source>
        <dbReference type="EMBL" id="KAH3792031.1"/>
    </source>
</evidence>
<gene>
    <name evidence="2" type="ORF">DPMN_145520</name>
</gene>
<protein>
    <submittedName>
        <fullName evidence="2">Uncharacterized protein</fullName>
    </submittedName>
</protein>
<feature type="region of interest" description="Disordered" evidence="1">
    <location>
        <begin position="25"/>
        <end position="44"/>
    </location>
</feature>
<accession>A0A9D4F664</accession>
<reference evidence="2" key="2">
    <citation type="submission" date="2020-11" db="EMBL/GenBank/DDBJ databases">
        <authorList>
            <person name="McCartney M.A."/>
            <person name="Auch B."/>
            <person name="Kono T."/>
            <person name="Mallez S."/>
            <person name="Becker A."/>
            <person name="Gohl D.M."/>
            <person name="Silverstein K.A.T."/>
            <person name="Koren S."/>
            <person name="Bechman K.B."/>
            <person name="Herman A."/>
            <person name="Abrahante J.E."/>
            <person name="Garbe J."/>
        </authorList>
    </citation>
    <scope>NUCLEOTIDE SEQUENCE</scope>
    <source>
        <strain evidence="2">Duluth1</strain>
        <tissue evidence="2">Whole animal</tissue>
    </source>
</reference>
<dbReference type="Proteomes" id="UP000828390">
    <property type="component" value="Unassembled WGS sequence"/>
</dbReference>
<keyword evidence="3" id="KW-1185">Reference proteome</keyword>
<organism evidence="2 3">
    <name type="scientific">Dreissena polymorpha</name>
    <name type="common">Zebra mussel</name>
    <name type="synonym">Mytilus polymorpha</name>
    <dbReference type="NCBI Taxonomy" id="45954"/>
    <lineage>
        <taxon>Eukaryota</taxon>
        <taxon>Metazoa</taxon>
        <taxon>Spiralia</taxon>
        <taxon>Lophotrochozoa</taxon>
        <taxon>Mollusca</taxon>
        <taxon>Bivalvia</taxon>
        <taxon>Autobranchia</taxon>
        <taxon>Heteroconchia</taxon>
        <taxon>Euheterodonta</taxon>
        <taxon>Imparidentia</taxon>
        <taxon>Neoheterodontei</taxon>
        <taxon>Myida</taxon>
        <taxon>Dreissenoidea</taxon>
        <taxon>Dreissenidae</taxon>
        <taxon>Dreissena</taxon>
    </lineage>
</organism>
<dbReference type="AlphaFoldDB" id="A0A9D4F664"/>
<proteinExistence type="predicted"/>
<name>A0A9D4F664_DREPO</name>